<feature type="compositionally biased region" description="Gly residues" evidence="1">
    <location>
        <begin position="11"/>
        <end position="24"/>
    </location>
</feature>
<feature type="compositionally biased region" description="Low complexity" evidence="1">
    <location>
        <begin position="1"/>
        <end position="10"/>
    </location>
</feature>
<name>A0A4D6M6P3_VIGUN</name>
<dbReference type="AlphaFoldDB" id="A0A4D6M6P3"/>
<feature type="region of interest" description="Disordered" evidence="1">
    <location>
        <begin position="1"/>
        <end position="57"/>
    </location>
</feature>
<dbReference type="EMBL" id="CP039350">
    <property type="protein sequence ID" value="QCD96350.1"/>
    <property type="molecule type" value="Genomic_DNA"/>
</dbReference>
<sequence>MSTSASSSDGLLGGAVGTSGGGGSISSLFSSSDSGTSLEGVSSATDSPILLSGSSEVEPPIVEAVEHVAASDESGDIIGIASATRGNKPTCRRYQDMTGPLMSRAHMRQGSDGVTTLGI</sequence>
<gene>
    <name evidence="2" type="ORF">DEO72_LG6g1052</name>
</gene>
<feature type="compositionally biased region" description="Low complexity" evidence="1">
    <location>
        <begin position="25"/>
        <end position="43"/>
    </location>
</feature>
<proteinExistence type="predicted"/>
<evidence type="ECO:0000256" key="1">
    <source>
        <dbReference type="SAM" id="MobiDB-lite"/>
    </source>
</evidence>
<evidence type="ECO:0000313" key="2">
    <source>
        <dbReference type="EMBL" id="QCD96350.1"/>
    </source>
</evidence>
<reference evidence="2 3" key="1">
    <citation type="submission" date="2019-04" db="EMBL/GenBank/DDBJ databases">
        <title>An improved genome assembly and genetic linkage map for asparagus bean, Vigna unguiculata ssp. sesquipedialis.</title>
        <authorList>
            <person name="Xia Q."/>
            <person name="Zhang R."/>
            <person name="Dong Y."/>
        </authorList>
    </citation>
    <scope>NUCLEOTIDE SEQUENCE [LARGE SCALE GENOMIC DNA]</scope>
    <source>
        <tissue evidence="2">Leaf</tissue>
    </source>
</reference>
<organism evidence="2 3">
    <name type="scientific">Vigna unguiculata</name>
    <name type="common">Cowpea</name>
    <dbReference type="NCBI Taxonomy" id="3917"/>
    <lineage>
        <taxon>Eukaryota</taxon>
        <taxon>Viridiplantae</taxon>
        <taxon>Streptophyta</taxon>
        <taxon>Embryophyta</taxon>
        <taxon>Tracheophyta</taxon>
        <taxon>Spermatophyta</taxon>
        <taxon>Magnoliopsida</taxon>
        <taxon>eudicotyledons</taxon>
        <taxon>Gunneridae</taxon>
        <taxon>Pentapetalae</taxon>
        <taxon>rosids</taxon>
        <taxon>fabids</taxon>
        <taxon>Fabales</taxon>
        <taxon>Fabaceae</taxon>
        <taxon>Papilionoideae</taxon>
        <taxon>50 kb inversion clade</taxon>
        <taxon>NPAAA clade</taxon>
        <taxon>indigoferoid/millettioid clade</taxon>
        <taxon>Phaseoleae</taxon>
        <taxon>Vigna</taxon>
    </lineage>
</organism>
<accession>A0A4D6M6P3</accession>
<evidence type="ECO:0000313" key="3">
    <source>
        <dbReference type="Proteomes" id="UP000501690"/>
    </source>
</evidence>
<keyword evidence="3" id="KW-1185">Reference proteome</keyword>
<dbReference type="Proteomes" id="UP000501690">
    <property type="component" value="Linkage Group LG6"/>
</dbReference>
<protein>
    <submittedName>
        <fullName evidence="2">Uncharacterized protein</fullName>
    </submittedName>
</protein>